<gene>
    <name evidence="1" type="ORF">EZS28_006134</name>
</gene>
<dbReference type="Proteomes" id="UP000324800">
    <property type="component" value="Unassembled WGS sequence"/>
</dbReference>
<dbReference type="AlphaFoldDB" id="A0A5J4WTN2"/>
<comment type="caution">
    <text evidence="1">The sequence shown here is derived from an EMBL/GenBank/DDBJ whole genome shotgun (WGS) entry which is preliminary data.</text>
</comment>
<sequence length="389" mass="44577">MHHRIFDGLTKIVEPGRRNLVPGGSMQEVQAVQQQSVRDSGCSLLSNLVQAFLKEQANHISKNRDRKQCNFLQSEKRAAAASLSKLADRIQKIAEELNISILDYRHLDILLKKEEIMQKASMMLKMKPIQDNQAIAQDCLSNTMYQETPYNHPPIPLIQSLVNKVNRKRTTTVIVVPYWPVQPLWPSMMKIVKKFIVIGEIVDVLKMNRSMRKQKKYLPLVRRMIAMIEWTEENHYSEGFYNKEGQTMKQFKELLMAGLVHGGDIGCEKANFRSSCENRIRQRGHFGTANANQTACNTAVGILLELQAKKINKFALKQIMKKSLIQVAKELREEPICGLNKLLNFVKQKVLNIKFLSEKELMGIVISVMMGFSTLRLTKIHRASVEMTK</sequence>
<dbReference type="EMBL" id="SNRW01000979">
    <property type="protein sequence ID" value="KAA6398338.1"/>
    <property type="molecule type" value="Genomic_DNA"/>
</dbReference>
<reference evidence="1 2" key="1">
    <citation type="submission" date="2019-03" db="EMBL/GenBank/DDBJ databases">
        <title>Single cell metagenomics reveals metabolic interactions within the superorganism composed of flagellate Streblomastix strix and complex community of Bacteroidetes bacteria on its surface.</title>
        <authorList>
            <person name="Treitli S.C."/>
            <person name="Kolisko M."/>
            <person name="Husnik F."/>
            <person name="Keeling P."/>
            <person name="Hampl V."/>
        </authorList>
    </citation>
    <scope>NUCLEOTIDE SEQUENCE [LARGE SCALE GENOMIC DNA]</scope>
    <source>
        <strain evidence="1">ST1C</strain>
    </source>
</reference>
<evidence type="ECO:0000313" key="1">
    <source>
        <dbReference type="EMBL" id="KAA6398338.1"/>
    </source>
</evidence>
<evidence type="ECO:0000313" key="2">
    <source>
        <dbReference type="Proteomes" id="UP000324800"/>
    </source>
</evidence>
<accession>A0A5J4WTN2</accession>
<proteinExistence type="predicted"/>
<protein>
    <submittedName>
        <fullName evidence="1">Uncharacterized protein</fullName>
    </submittedName>
</protein>
<name>A0A5J4WTN2_9EUKA</name>
<organism evidence="1 2">
    <name type="scientific">Streblomastix strix</name>
    <dbReference type="NCBI Taxonomy" id="222440"/>
    <lineage>
        <taxon>Eukaryota</taxon>
        <taxon>Metamonada</taxon>
        <taxon>Preaxostyla</taxon>
        <taxon>Oxymonadida</taxon>
        <taxon>Streblomastigidae</taxon>
        <taxon>Streblomastix</taxon>
    </lineage>
</organism>